<evidence type="ECO:0000313" key="1">
    <source>
        <dbReference type="EMBL" id="NLS08645.1"/>
    </source>
</evidence>
<dbReference type="GO" id="GO:0004803">
    <property type="term" value="F:transposase activity"/>
    <property type="evidence" value="ECO:0007669"/>
    <property type="project" value="InterPro"/>
</dbReference>
<protein>
    <submittedName>
        <fullName evidence="1">Transposase</fullName>
    </submittedName>
</protein>
<dbReference type="SUPFAM" id="SSF46689">
    <property type="entry name" value="Homeodomain-like"/>
    <property type="match status" value="1"/>
</dbReference>
<dbReference type="InterPro" id="IPR009057">
    <property type="entry name" value="Homeodomain-like_sf"/>
</dbReference>
<dbReference type="Proteomes" id="UP000523139">
    <property type="component" value="Unassembled WGS sequence"/>
</dbReference>
<organism evidence="1 2">
    <name type="scientific">Nesterenkonia sedimenti</name>
    <dbReference type="NCBI Taxonomy" id="1463632"/>
    <lineage>
        <taxon>Bacteria</taxon>
        <taxon>Bacillati</taxon>
        <taxon>Actinomycetota</taxon>
        <taxon>Actinomycetes</taxon>
        <taxon>Micrococcales</taxon>
        <taxon>Micrococcaceae</taxon>
        <taxon>Nesterenkonia</taxon>
    </lineage>
</organism>
<dbReference type="Pfam" id="PF01527">
    <property type="entry name" value="HTH_Tnp_1"/>
    <property type="match status" value="1"/>
</dbReference>
<comment type="caution">
    <text evidence="1">The sequence shown here is derived from an EMBL/GenBank/DDBJ whole genome shotgun (WGS) entry which is preliminary data.</text>
</comment>
<dbReference type="EMBL" id="JABAHY010000001">
    <property type="protein sequence ID" value="NLS08645.1"/>
    <property type="molecule type" value="Genomic_DNA"/>
</dbReference>
<proteinExistence type="predicted"/>
<dbReference type="RefSeq" id="WP_168886138.1">
    <property type="nucleotide sequence ID" value="NZ_JABAHY010000001.1"/>
</dbReference>
<dbReference type="GO" id="GO:0003677">
    <property type="term" value="F:DNA binding"/>
    <property type="evidence" value="ECO:0007669"/>
    <property type="project" value="InterPro"/>
</dbReference>
<dbReference type="GO" id="GO:0006313">
    <property type="term" value="P:DNA transposition"/>
    <property type="evidence" value="ECO:0007669"/>
    <property type="project" value="InterPro"/>
</dbReference>
<sequence length="81" mass="9632">MARYSDDFRREVIAAARQSHEPRSHIAQRFGIAPATLNNWLSEFYAENPEELEADHQRLQDEQARLLAEEEELRNQLPWLR</sequence>
<gene>
    <name evidence="1" type="ORF">HGQ17_01215</name>
</gene>
<keyword evidence="2" id="KW-1185">Reference proteome</keyword>
<accession>A0A7X8TH57</accession>
<name>A0A7X8TH57_9MICC</name>
<dbReference type="AlphaFoldDB" id="A0A7X8TH57"/>
<evidence type="ECO:0000313" key="2">
    <source>
        <dbReference type="Proteomes" id="UP000523139"/>
    </source>
</evidence>
<dbReference type="InterPro" id="IPR002514">
    <property type="entry name" value="Transposase_8"/>
</dbReference>
<dbReference type="Gene3D" id="1.10.10.60">
    <property type="entry name" value="Homeodomain-like"/>
    <property type="match status" value="1"/>
</dbReference>
<reference evidence="1 2" key="1">
    <citation type="submission" date="2020-04" db="EMBL/GenBank/DDBJ databases">
        <title>Nesterenkonia sp. nov., isolated from marine sediment.</title>
        <authorList>
            <person name="Zhang G."/>
        </authorList>
    </citation>
    <scope>NUCLEOTIDE SEQUENCE [LARGE SCALE GENOMIC DNA]</scope>
    <source>
        <strain evidence="1 2">MY13</strain>
    </source>
</reference>